<dbReference type="Pfam" id="PF02219">
    <property type="entry name" value="MTHFR"/>
    <property type="match status" value="1"/>
</dbReference>
<accession>A0A081BU62</accession>
<evidence type="ECO:0000256" key="4">
    <source>
        <dbReference type="ARBA" id="ARBA00022630"/>
    </source>
</evidence>
<evidence type="ECO:0000256" key="6">
    <source>
        <dbReference type="ARBA" id="ARBA00022827"/>
    </source>
</evidence>
<dbReference type="STRING" id="1499967.U27_02828"/>
<feature type="binding site" evidence="8">
    <location>
        <position position="273"/>
    </location>
    <ligand>
        <name>Zn(2+)</name>
        <dbReference type="ChEBI" id="CHEBI:29105"/>
    </ligand>
</feature>
<evidence type="ECO:0000256" key="3">
    <source>
        <dbReference type="ARBA" id="ARBA00022603"/>
    </source>
</evidence>
<dbReference type="GO" id="GO:0032259">
    <property type="term" value="P:methylation"/>
    <property type="evidence" value="ECO:0007669"/>
    <property type="project" value="UniProtKB-KW"/>
</dbReference>
<dbReference type="GO" id="GO:0008705">
    <property type="term" value="F:methionine synthase activity"/>
    <property type="evidence" value="ECO:0007669"/>
    <property type="project" value="TreeGrafter"/>
</dbReference>
<dbReference type="GO" id="GO:0005829">
    <property type="term" value="C:cytosol"/>
    <property type="evidence" value="ECO:0007669"/>
    <property type="project" value="TreeGrafter"/>
</dbReference>
<proteinExistence type="predicted"/>
<feature type="binding site" evidence="8">
    <location>
        <position position="207"/>
    </location>
    <ligand>
        <name>Zn(2+)</name>
        <dbReference type="ChEBI" id="CHEBI:29105"/>
    </ligand>
</feature>
<dbReference type="NCBIfam" id="NF006396">
    <property type="entry name" value="PRK08645.1"/>
    <property type="match status" value="1"/>
</dbReference>
<dbReference type="Pfam" id="PF02574">
    <property type="entry name" value="S-methyl_trans"/>
    <property type="match status" value="1"/>
</dbReference>
<keyword evidence="7" id="KW-0560">Oxidoreductase</keyword>
<dbReference type="Gene3D" id="3.20.20.330">
    <property type="entry name" value="Homocysteine-binding-like domain"/>
    <property type="match status" value="1"/>
</dbReference>
<dbReference type="GO" id="GO:0004489">
    <property type="term" value="F:methylenetetrahydrofolate reductase [NAD(P)H] activity"/>
    <property type="evidence" value="ECO:0007669"/>
    <property type="project" value="InterPro"/>
</dbReference>
<dbReference type="Gene3D" id="3.20.20.220">
    <property type="match status" value="1"/>
</dbReference>
<dbReference type="Proteomes" id="UP000030661">
    <property type="component" value="Unassembled WGS sequence"/>
</dbReference>
<gene>
    <name evidence="10" type="ORF">U27_02828</name>
</gene>
<dbReference type="CDD" id="cd00537">
    <property type="entry name" value="MTHFR"/>
    <property type="match status" value="1"/>
</dbReference>
<dbReference type="HOGENOM" id="CLU_453272_0_0_0"/>
<dbReference type="GO" id="GO:0035999">
    <property type="term" value="P:tetrahydrofolate interconversion"/>
    <property type="evidence" value="ECO:0007669"/>
    <property type="project" value="UniProtKB-UniPathway"/>
</dbReference>
<evidence type="ECO:0000256" key="1">
    <source>
        <dbReference type="ARBA" id="ARBA00001974"/>
    </source>
</evidence>
<dbReference type="eggNOG" id="COG0685">
    <property type="taxonomic scope" value="Bacteria"/>
</dbReference>
<dbReference type="PANTHER" id="PTHR45833:SF2">
    <property type="entry name" value="BIFUNCTIONAL HOMOCYSTEINE S-METHYLTRANSFERASE_5,10-METHYLENETETRAHYDROFOLATE REDUCTASE"/>
    <property type="match status" value="1"/>
</dbReference>
<dbReference type="AlphaFoldDB" id="A0A081BU62"/>
<protein>
    <submittedName>
        <fullName evidence="10">Methylenetetrahydrofolate reductase</fullName>
    </submittedName>
</protein>
<evidence type="ECO:0000256" key="2">
    <source>
        <dbReference type="ARBA" id="ARBA00004777"/>
    </source>
</evidence>
<dbReference type="eggNOG" id="COG0646">
    <property type="taxonomic scope" value="Bacteria"/>
</dbReference>
<evidence type="ECO:0000256" key="5">
    <source>
        <dbReference type="ARBA" id="ARBA00022679"/>
    </source>
</evidence>
<evidence type="ECO:0000256" key="7">
    <source>
        <dbReference type="ARBA" id="ARBA00023002"/>
    </source>
</evidence>
<reference evidence="10" key="1">
    <citation type="journal article" date="2015" name="PeerJ">
        <title>First genomic representation of candidate bacterial phylum KSB3 points to enhanced environmental sensing as a trigger of wastewater bulking.</title>
        <authorList>
            <person name="Sekiguchi Y."/>
            <person name="Ohashi A."/>
            <person name="Parks D.H."/>
            <person name="Yamauchi T."/>
            <person name="Tyson G.W."/>
            <person name="Hugenholtz P."/>
        </authorList>
    </citation>
    <scope>NUCLEOTIDE SEQUENCE [LARGE SCALE GENOMIC DNA]</scope>
</reference>
<keyword evidence="4" id="KW-0285">Flavoprotein</keyword>
<dbReference type="PROSITE" id="PS50970">
    <property type="entry name" value="HCY"/>
    <property type="match status" value="1"/>
</dbReference>
<dbReference type="InterPro" id="IPR003726">
    <property type="entry name" value="HCY_dom"/>
</dbReference>
<comment type="pathway">
    <text evidence="2">One-carbon metabolism; tetrahydrofolate interconversion.</text>
</comment>
<evidence type="ECO:0000313" key="11">
    <source>
        <dbReference type="Proteomes" id="UP000030661"/>
    </source>
</evidence>
<keyword evidence="3 8" id="KW-0489">Methyltransferase</keyword>
<evidence type="ECO:0000259" key="9">
    <source>
        <dbReference type="PROSITE" id="PS50970"/>
    </source>
</evidence>
<feature type="domain" description="Hcy-binding" evidence="9">
    <location>
        <begin position="4"/>
        <end position="287"/>
    </location>
</feature>
<keyword evidence="8" id="KW-0479">Metal-binding</keyword>
<evidence type="ECO:0000313" key="10">
    <source>
        <dbReference type="EMBL" id="GAK55867.1"/>
    </source>
</evidence>
<comment type="cofactor">
    <cofactor evidence="8">
        <name>Zn(2+)</name>
        <dbReference type="ChEBI" id="CHEBI:29105"/>
    </cofactor>
</comment>
<evidence type="ECO:0000256" key="8">
    <source>
        <dbReference type="PROSITE-ProRule" id="PRU00333"/>
    </source>
</evidence>
<dbReference type="SUPFAM" id="SSF51730">
    <property type="entry name" value="FAD-linked oxidoreductase"/>
    <property type="match status" value="1"/>
</dbReference>
<name>A0A081BU62_VECG1</name>
<keyword evidence="6" id="KW-0274">FAD</keyword>
<dbReference type="SUPFAM" id="SSF82282">
    <property type="entry name" value="Homocysteine S-methyltransferase"/>
    <property type="match status" value="1"/>
</dbReference>
<keyword evidence="11" id="KW-1185">Reference proteome</keyword>
<keyword evidence="8" id="KW-0862">Zinc</keyword>
<dbReference type="InterPro" id="IPR036589">
    <property type="entry name" value="HCY_dom_sf"/>
</dbReference>
<comment type="cofactor">
    <cofactor evidence="1">
        <name>FAD</name>
        <dbReference type="ChEBI" id="CHEBI:57692"/>
    </cofactor>
</comment>
<dbReference type="EMBL" id="DF820464">
    <property type="protein sequence ID" value="GAK55867.1"/>
    <property type="molecule type" value="Genomic_DNA"/>
</dbReference>
<dbReference type="InterPro" id="IPR029041">
    <property type="entry name" value="FAD-linked_oxidoreductase-like"/>
</dbReference>
<dbReference type="UniPathway" id="UPA00193"/>
<sequence>MTTRLNITQVLQQRIIVGDGAFGTQLYEKGIPLSVCYDHLNITQPEIVIQLHQEYLDVGAELLETNTFGANRWKLQQYNLADSVRAINRRGAELALQCAQGAAWVAGSIGPLGRMEQEMISDDQKAEIFSEQAQGLLEGGVDLFILETFSSLADLLIALKAVKALQNIPTIAQLVFTDSGKTIDGESALGAFFKLKQAGADIVGANCGIGPNGILKVLKNTAIKIDLPISAFPNAGFPERRDDRMMYLASTEYLTETAVELVKAGVNLIGGCCGIGPAAIKAIKNAVSGLQSALKQPIDPAAFVEIAAPPAFQEQIVSQSHLRVLLTRRKVISVELDPPKTLHIVNTLEGARILKQTGADVISIAENPLAVTRLSNVALARIIQKEVGIETIVHLTGRDRNLIGMQSELMGMAIEGIHNILAVTGDPPSRGKEERVKGVFDLRSYELISLLQRFNQGQNVDGDDLKAQTMFTIGAAFNPNTQNMAIQVKRMREKIERGAQFFQTQPVYSKEKVDQLLELTHDLSIPIFLGILPLVSSRNAEFLHNEFPGISIPADIREKMRNAGEHGIEQGIELAWELIEYAYPSFAGIYIMPPFNKYQIAVELIKRIRRRFGVE</sequence>
<keyword evidence="5 8" id="KW-0808">Transferase</keyword>
<dbReference type="PANTHER" id="PTHR45833">
    <property type="entry name" value="METHIONINE SYNTHASE"/>
    <property type="match status" value="1"/>
</dbReference>
<dbReference type="InterPro" id="IPR003171">
    <property type="entry name" value="Mehydrof_redctse-like"/>
</dbReference>
<feature type="binding site" evidence="8">
    <location>
        <position position="272"/>
    </location>
    <ligand>
        <name>Zn(2+)</name>
        <dbReference type="ChEBI" id="CHEBI:29105"/>
    </ligand>
</feature>
<organism evidence="10">
    <name type="scientific">Vecturithrix granuli</name>
    <dbReference type="NCBI Taxonomy" id="1499967"/>
    <lineage>
        <taxon>Bacteria</taxon>
        <taxon>Candidatus Moduliflexota</taxon>
        <taxon>Candidatus Vecturitrichia</taxon>
        <taxon>Candidatus Vecturitrichales</taxon>
        <taxon>Candidatus Vecturitrichaceae</taxon>
        <taxon>Candidatus Vecturithrix</taxon>
    </lineage>
</organism>
<dbReference type="GO" id="GO:0046872">
    <property type="term" value="F:metal ion binding"/>
    <property type="evidence" value="ECO:0007669"/>
    <property type="project" value="UniProtKB-KW"/>
</dbReference>
<dbReference type="InterPro" id="IPR050554">
    <property type="entry name" value="Met_Synthase/Corrinoid"/>
</dbReference>